<accession>A0AAV7XA64</accession>
<evidence type="ECO:0000313" key="3">
    <source>
        <dbReference type="Proteomes" id="UP001075354"/>
    </source>
</evidence>
<feature type="region of interest" description="Disordered" evidence="1">
    <location>
        <begin position="1"/>
        <end position="78"/>
    </location>
</feature>
<sequence>MTPPPPLQGGPRGHGLLAARPGLRPGAGRHAEDGGRGRGPGPPQEQERRRGAGGRRRAPCAAEAADRAGRVPGAGAHGLPAALRHQRHHLLHGRHLPSGGQLCVAVGVHHGGRRRAGGGLGRVLRRGGPRRPPPPARLLLPLHGPLPGRARRLLPRVGRGRGRRGVGRAAGDRPLRLHLLLLVGLRAAAVVHDGRAAARRRQGLGHGGGHRHQLGPRIPGDQHVRGGGGRGGPRPHLCGLRRRLRGGARLRGAPGAGDQGPLPGGHPGHAPGRQAVLTQTYLLILFYFLNKFFKCSNFGNKGGTSLYFFKNFQMFEIF</sequence>
<feature type="region of interest" description="Disordered" evidence="1">
    <location>
        <begin position="249"/>
        <end position="271"/>
    </location>
</feature>
<dbReference type="Proteomes" id="UP001075354">
    <property type="component" value="Chromosome 13"/>
</dbReference>
<evidence type="ECO:0000313" key="2">
    <source>
        <dbReference type="EMBL" id="KAJ1521509.1"/>
    </source>
</evidence>
<proteinExistence type="predicted"/>
<organism evidence="2 3">
    <name type="scientific">Megalurothrips usitatus</name>
    <name type="common">bean blossom thrips</name>
    <dbReference type="NCBI Taxonomy" id="439358"/>
    <lineage>
        <taxon>Eukaryota</taxon>
        <taxon>Metazoa</taxon>
        <taxon>Ecdysozoa</taxon>
        <taxon>Arthropoda</taxon>
        <taxon>Hexapoda</taxon>
        <taxon>Insecta</taxon>
        <taxon>Pterygota</taxon>
        <taxon>Neoptera</taxon>
        <taxon>Paraneoptera</taxon>
        <taxon>Thysanoptera</taxon>
        <taxon>Terebrantia</taxon>
        <taxon>Thripoidea</taxon>
        <taxon>Thripidae</taxon>
        <taxon>Megalurothrips</taxon>
    </lineage>
</organism>
<evidence type="ECO:0000256" key="1">
    <source>
        <dbReference type="SAM" id="MobiDB-lite"/>
    </source>
</evidence>
<dbReference type="AlphaFoldDB" id="A0AAV7XA64"/>
<feature type="compositionally biased region" description="Gly residues" evidence="1">
    <location>
        <begin position="254"/>
        <end position="267"/>
    </location>
</feature>
<feature type="region of interest" description="Disordered" evidence="1">
    <location>
        <begin position="201"/>
        <end position="236"/>
    </location>
</feature>
<comment type="caution">
    <text evidence="2">The sequence shown here is derived from an EMBL/GenBank/DDBJ whole genome shotgun (WGS) entry which is preliminary data.</text>
</comment>
<dbReference type="EMBL" id="JAPTSV010000013">
    <property type="protein sequence ID" value="KAJ1521509.1"/>
    <property type="molecule type" value="Genomic_DNA"/>
</dbReference>
<name>A0AAV7XA64_9NEOP</name>
<keyword evidence="3" id="KW-1185">Reference proteome</keyword>
<feature type="region of interest" description="Disordered" evidence="1">
    <location>
        <begin position="114"/>
        <end position="144"/>
    </location>
</feature>
<gene>
    <name evidence="2" type="ORF">ONE63_003174</name>
</gene>
<protein>
    <submittedName>
        <fullName evidence="2">Uncharacterized protein</fullName>
    </submittedName>
</protein>
<reference evidence="2" key="1">
    <citation type="submission" date="2022-12" db="EMBL/GenBank/DDBJ databases">
        <title>Chromosome-level genome assembly of the bean flower thrips Megalurothrips usitatus.</title>
        <authorList>
            <person name="Ma L."/>
            <person name="Liu Q."/>
            <person name="Li H."/>
            <person name="Cai W."/>
        </authorList>
    </citation>
    <scope>NUCLEOTIDE SEQUENCE</scope>
    <source>
        <strain evidence="2">Cailab_2022a</strain>
    </source>
</reference>
<feature type="compositionally biased region" description="Basic residues" evidence="1">
    <location>
        <begin position="201"/>
        <end position="214"/>
    </location>
</feature>